<name>A0A0E9QFG7_ANGAN</name>
<reference evidence="2" key="2">
    <citation type="journal article" date="2015" name="Fish Shellfish Immunol.">
        <title>Early steps in the European eel (Anguilla anguilla)-Vibrio vulnificus interaction in the gills: Role of the RtxA13 toxin.</title>
        <authorList>
            <person name="Callol A."/>
            <person name="Pajuelo D."/>
            <person name="Ebbesson L."/>
            <person name="Teles M."/>
            <person name="MacKenzie S."/>
            <person name="Amaro C."/>
        </authorList>
    </citation>
    <scope>NUCLEOTIDE SEQUENCE</scope>
</reference>
<reference evidence="2" key="1">
    <citation type="submission" date="2014-11" db="EMBL/GenBank/DDBJ databases">
        <authorList>
            <person name="Amaro Gonzalez C."/>
        </authorList>
    </citation>
    <scope>NUCLEOTIDE SEQUENCE</scope>
</reference>
<evidence type="ECO:0000313" key="2">
    <source>
        <dbReference type="EMBL" id="JAH15075.1"/>
    </source>
</evidence>
<evidence type="ECO:0000256" key="1">
    <source>
        <dbReference type="SAM" id="MobiDB-lite"/>
    </source>
</evidence>
<accession>A0A0E9QFG7</accession>
<dbReference type="EMBL" id="GBXM01093502">
    <property type="protein sequence ID" value="JAH15075.1"/>
    <property type="molecule type" value="Transcribed_RNA"/>
</dbReference>
<proteinExistence type="predicted"/>
<sequence length="54" mass="6213">MEPHAHLWHRQSPEPSTHCNYGDAASQSSTIKVTYGYKKDEQSEQMCLFPSLFI</sequence>
<dbReference type="AlphaFoldDB" id="A0A0E9QFG7"/>
<organism evidence="2">
    <name type="scientific">Anguilla anguilla</name>
    <name type="common">European freshwater eel</name>
    <name type="synonym">Muraena anguilla</name>
    <dbReference type="NCBI Taxonomy" id="7936"/>
    <lineage>
        <taxon>Eukaryota</taxon>
        <taxon>Metazoa</taxon>
        <taxon>Chordata</taxon>
        <taxon>Craniata</taxon>
        <taxon>Vertebrata</taxon>
        <taxon>Euteleostomi</taxon>
        <taxon>Actinopterygii</taxon>
        <taxon>Neopterygii</taxon>
        <taxon>Teleostei</taxon>
        <taxon>Anguilliformes</taxon>
        <taxon>Anguillidae</taxon>
        <taxon>Anguilla</taxon>
    </lineage>
</organism>
<feature type="compositionally biased region" description="Polar residues" evidence="1">
    <location>
        <begin position="13"/>
        <end position="24"/>
    </location>
</feature>
<protein>
    <submittedName>
        <fullName evidence="2">Uncharacterized protein</fullName>
    </submittedName>
</protein>
<feature type="region of interest" description="Disordered" evidence="1">
    <location>
        <begin position="1"/>
        <end position="24"/>
    </location>
</feature>